<dbReference type="SUPFAM" id="SSF55785">
    <property type="entry name" value="PYP-like sensor domain (PAS domain)"/>
    <property type="match status" value="3"/>
</dbReference>
<dbReference type="RefSeq" id="WP_189001786.1">
    <property type="nucleotide sequence ID" value="NZ_BMOD01000003.1"/>
</dbReference>
<dbReference type="InterPro" id="IPR043128">
    <property type="entry name" value="Rev_trsase/Diguanyl_cyclase"/>
</dbReference>
<dbReference type="CDD" id="cd01948">
    <property type="entry name" value="EAL"/>
    <property type="match status" value="1"/>
</dbReference>
<dbReference type="PANTHER" id="PTHR44757:SF2">
    <property type="entry name" value="BIOFILM ARCHITECTURE MAINTENANCE PROTEIN MBAA"/>
    <property type="match status" value="1"/>
</dbReference>
<dbReference type="InterPro" id="IPR052155">
    <property type="entry name" value="Biofilm_reg_signaling"/>
</dbReference>
<dbReference type="PROSITE" id="PS50883">
    <property type="entry name" value="EAL"/>
    <property type="match status" value="1"/>
</dbReference>
<sequence length="1058" mass="120512">MKPFRPRPPLSRNDHLYQALVGGLRHWVMVLDHHGDIVETSDSVLRDLQTSRLDVLGLSFWACPWWKVEGLLQVKDPSSKTQWPVSARMTVTLPDGQVVLQTFHFTTLGKGKNTTIVVEAFPQQTQALPETLLHAAFDHPSQGFALLDAQGTLLWAGNSFHDLTSNTKLAPYDPQIWQDTLNIRWEEMQPRNAVAVDVTLPDPEQERLARITLSALQEPMGYLLRFEDITQHLHSQQQMEQLESRLSLALKAGGVGIWEWDIRSDTLLWDDRMLELYGTTAEEFSGKLEGWEKLLHPEDMAAAVGFTYRVLMGSVEQDIELRVLLPTGMVRYLRCFASLERNSSGQPIRVIGTTWDVTREKLVEAGFKEAQDIAQIGRWRWDLITRNMEWSEDLRRLWGFREDDVLPNADQVHELFTPTSWQELQRVAGEAVQAREGFALDLEYQGKHGRKGWMHLRGRLAENREGQVTLIYGTLQDITENKMARAQLETLSNRLLIATEAGGIGIWEWDAQSMNMTLDRRMAELFQLSVQKFPHSIDIYTLIEHHVHPDDATSLAEAFRNLAENPRLGHDIFRAEPRVSTSDGQNRTLRLHARILPSSDGVVRMLGTAWDITTQKATESLIRHQANYDALTDLPNRRLFYELLSQELKTASRTNKSCALLVIDLDRFKEINDMYGHPMGDHILIEVSNRLRMCIRASDIMARLSGDEFVILLTQLEEPAPSATLVAERILSILRHPYRLGTEQVTLSASIGITVFPEDADDPNKLMVSADQAMYSAKSEGKNRYRFFKRSMQDSAFEKRRIHNDLSFAIRRNELQMYYQPIVDLGTGKVVKAEALLRWKHPEKGFVSPALFIPIAEESDLIHLLGDWVFRTVTQQIQLWDMAGLLPVQVSVNISAKQFMDPKTMDRLLGYIASSNVPPERIIVEITESVFVQEKNEIVAQIKQLQDAGIRIALDDFGTGYSSLNYLTRFNAGYIKIDRSFIQGIHQTSEAAIVDAIIAMSHKLGKTVIAEGVETLEQAEWLKEKRCDFVQGYYFARPMPVPDFAAFVEKFAVSKSED</sequence>
<feature type="domain" description="GGDEF" evidence="4">
    <location>
        <begin position="656"/>
        <end position="790"/>
    </location>
</feature>
<feature type="domain" description="PAC" evidence="2">
    <location>
        <begin position="573"/>
        <end position="624"/>
    </location>
</feature>
<dbReference type="PANTHER" id="PTHR44757">
    <property type="entry name" value="DIGUANYLATE CYCLASE DGCP"/>
    <property type="match status" value="1"/>
</dbReference>
<dbReference type="CDD" id="cd01949">
    <property type="entry name" value="GGDEF"/>
    <property type="match status" value="1"/>
</dbReference>
<dbReference type="PROSITE" id="PS50887">
    <property type="entry name" value="GGDEF"/>
    <property type="match status" value="1"/>
</dbReference>
<dbReference type="CDD" id="cd00130">
    <property type="entry name" value="PAS"/>
    <property type="match status" value="2"/>
</dbReference>
<dbReference type="SUPFAM" id="SSF141868">
    <property type="entry name" value="EAL domain-like"/>
    <property type="match status" value="1"/>
</dbReference>
<name>A0ABQ2CYB5_9DEIO</name>
<dbReference type="InterPro" id="IPR035965">
    <property type="entry name" value="PAS-like_dom_sf"/>
</dbReference>
<feature type="domain" description="EAL" evidence="3">
    <location>
        <begin position="799"/>
        <end position="1052"/>
    </location>
</feature>
<accession>A0ABQ2CYB5</accession>
<evidence type="ECO:0000259" key="2">
    <source>
        <dbReference type="PROSITE" id="PS50113"/>
    </source>
</evidence>
<dbReference type="PROSITE" id="PS50112">
    <property type="entry name" value="PAS"/>
    <property type="match status" value="1"/>
</dbReference>
<evidence type="ECO:0000259" key="4">
    <source>
        <dbReference type="PROSITE" id="PS50887"/>
    </source>
</evidence>
<dbReference type="Gene3D" id="3.30.450.20">
    <property type="entry name" value="PAS domain"/>
    <property type="match status" value="3"/>
</dbReference>
<feature type="domain" description="PAC" evidence="2">
    <location>
        <begin position="438"/>
        <end position="490"/>
    </location>
</feature>
<comment type="caution">
    <text evidence="5">The sequence shown here is derived from an EMBL/GenBank/DDBJ whole genome shotgun (WGS) entry which is preliminary data.</text>
</comment>
<dbReference type="InterPro" id="IPR029787">
    <property type="entry name" value="Nucleotide_cyclase"/>
</dbReference>
<dbReference type="Pfam" id="PF08447">
    <property type="entry name" value="PAS_3"/>
    <property type="match status" value="1"/>
</dbReference>
<dbReference type="Pfam" id="PF00990">
    <property type="entry name" value="GGDEF"/>
    <property type="match status" value="1"/>
</dbReference>
<protein>
    <recommendedName>
        <fullName evidence="7">Diguanylate cyclase</fullName>
    </recommendedName>
</protein>
<dbReference type="Pfam" id="PF13426">
    <property type="entry name" value="PAS_9"/>
    <property type="match status" value="1"/>
</dbReference>
<gene>
    <name evidence="5" type="ORF">GCM10008938_14150</name>
</gene>
<evidence type="ECO:0000259" key="3">
    <source>
        <dbReference type="PROSITE" id="PS50883"/>
    </source>
</evidence>
<keyword evidence="6" id="KW-1185">Reference proteome</keyword>
<dbReference type="InterPro" id="IPR001633">
    <property type="entry name" value="EAL_dom"/>
</dbReference>
<dbReference type="Gene3D" id="3.20.20.450">
    <property type="entry name" value="EAL domain"/>
    <property type="match status" value="1"/>
</dbReference>
<proteinExistence type="predicted"/>
<dbReference type="InterPro" id="IPR000160">
    <property type="entry name" value="GGDEF_dom"/>
</dbReference>
<dbReference type="SMART" id="SM00091">
    <property type="entry name" value="PAS"/>
    <property type="match status" value="4"/>
</dbReference>
<dbReference type="Pfam" id="PF00563">
    <property type="entry name" value="EAL"/>
    <property type="match status" value="1"/>
</dbReference>
<dbReference type="SMART" id="SM00267">
    <property type="entry name" value="GGDEF"/>
    <property type="match status" value="1"/>
</dbReference>
<dbReference type="NCBIfam" id="TIGR00254">
    <property type="entry name" value="GGDEF"/>
    <property type="match status" value="1"/>
</dbReference>
<dbReference type="InterPro" id="IPR000700">
    <property type="entry name" value="PAS-assoc_C"/>
</dbReference>
<dbReference type="Gene3D" id="3.30.70.270">
    <property type="match status" value="1"/>
</dbReference>
<dbReference type="InterPro" id="IPR035919">
    <property type="entry name" value="EAL_sf"/>
</dbReference>
<feature type="domain" description="PAC" evidence="2">
    <location>
        <begin position="317"/>
        <end position="369"/>
    </location>
</feature>
<organism evidence="5 6">
    <name type="scientific">Deinococcus roseus</name>
    <dbReference type="NCBI Taxonomy" id="392414"/>
    <lineage>
        <taxon>Bacteria</taxon>
        <taxon>Thermotogati</taxon>
        <taxon>Deinococcota</taxon>
        <taxon>Deinococci</taxon>
        <taxon>Deinococcales</taxon>
        <taxon>Deinococcaceae</taxon>
        <taxon>Deinococcus</taxon>
    </lineage>
</organism>
<evidence type="ECO:0008006" key="7">
    <source>
        <dbReference type="Google" id="ProtNLM"/>
    </source>
</evidence>
<reference evidence="6" key="1">
    <citation type="journal article" date="2019" name="Int. J. Syst. Evol. Microbiol.">
        <title>The Global Catalogue of Microorganisms (GCM) 10K type strain sequencing project: providing services to taxonomists for standard genome sequencing and annotation.</title>
        <authorList>
            <consortium name="The Broad Institute Genomics Platform"/>
            <consortium name="The Broad Institute Genome Sequencing Center for Infectious Disease"/>
            <person name="Wu L."/>
            <person name="Ma J."/>
        </authorList>
    </citation>
    <scope>NUCLEOTIDE SEQUENCE [LARGE SCALE GENOMIC DNA]</scope>
    <source>
        <strain evidence="6">JCM 14370</strain>
    </source>
</reference>
<dbReference type="SUPFAM" id="SSF55073">
    <property type="entry name" value="Nucleotide cyclase"/>
    <property type="match status" value="1"/>
</dbReference>
<dbReference type="SMART" id="SM00086">
    <property type="entry name" value="PAC"/>
    <property type="match status" value="3"/>
</dbReference>
<dbReference type="PROSITE" id="PS50113">
    <property type="entry name" value="PAC"/>
    <property type="match status" value="3"/>
</dbReference>
<feature type="domain" description="PAS" evidence="1">
    <location>
        <begin position="242"/>
        <end position="314"/>
    </location>
</feature>
<dbReference type="InterPro" id="IPR013655">
    <property type="entry name" value="PAS_fold_3"/>
</dbReference>
<dbReference type="EMBL" id="BMOD01000003">
    <property type="protein sequence ID" value="GGJ29198.1"/>
    <property type="molecule type" value="Genomic_DNA"/>
</dbReference>
<dbReference type="Proteomes" id="UP000632222">
    <property type="component" value="Unassembled WGS sequence"/>
</dbReference>
<dbReference type="InterPro" id="IPR000014">
    <property type="entry name" value="PAS"/>
</dbReference>
<evidence type="ECO:0000313" key="6">
    <source>
        <dbReference type="Proteomes" id="UP000632222"/>
    </source>
</evidence>
<evidence type="ECO:0000313" key="5">
    <source>
        <dbReference type="EMBL" id="GGJ29198.1"/>
    </source>
</evidence>
<dbReference type="NCBIfam" id="TIGR00229">
    <property type="entry name" value="sensory_box"/>
    <property type="match status" value="2"/>
</dbReference>
<dbReference type="InterPro" id="IPR001610">
    <property type="entry name" value="PAC"/>
</dbReference>
<dbReference type="SMART" id="SM00052">
    <property type="entry name" value="EAL"/>
    <property type="match status" value="1"/>
</dbReference>
<evidence type="ECO:0000259" key="1">
    <source>
        <dbReference type="PROSITE" id="PS50112"/>
    </source>
</evidence>
<dbReference type="Gene3D" id="2.10.70.100">
    <property type="match status" value="2"/>
</dbReference>